<dbReference type="Gene3D" id="2.40.160.20">
    <property type="match status" value="1"/>
</dbReference>
<feature type="signal peptide" evidence="2">
    <location>
        <begin position="1"/>
        <end position="31"/>
    </location>
</feature>
<reference evidence="3 4" key="1">
    <citation type="submission" date="2021-08" db="EMBL/GenBank/DDBJ databases">
        <authorList>
            <person name="Peeters C."/>
        </authorList>
    </citation>
    <scope>NUCLEOTIDE SEQUENCE [LARGE SCALE GENOMIC DNA]</scope>
    <source>
        <strain evidence="3 4">LMG 32289</strain>
    </source>
</reference>
<sequence length="337" mass="37434">MPFLMPIALSRRLCMAALLLTAAAWIGPVHAQEALLLGGLQRTDPGGETSYGYAYSYQHNLAENWYASFSYLNEGHVTNHHRDGHSIQLWWRYPLADRSFNLAIGAGPYRYFDTTDSNGDGGSDNHHGWGLLASVAATWYVNGGPWMVQARYNRAQTPSSIKTNTLLIGVGYQLDRGDRGGPVVPPPSRTDNVTQNEITVFLGQTIVNTFNSETSFAKAVEYRRGLARYVSGTVSYINEGENSALRRDGLAAQLWLERAFFRDALTLGVGAGPYYAIDLSERGRSAPSEPSRWSGLLTMSASYHINQRWLARISWNRTVTGYDRDTDVFLAGVGYRF</sequence>
<accession>A0ABM8WF47</accession>
<dbReference type="PROSITE" id="PS00695">
    <property type="entry name" value="ENT_VIR_OMP_2"/>
    <property type="match status" value="1"/>
</dbReference>
<name>A0ABM8WF47_9BURK</name>
<dbReference type="Proteomes" id="UP000706525">
    <property type="component" value="Unassembled WGS sequence"/>
</dbReference>
<feature type="chain" id="PRO_5046804906" description="Porin" evidence="2">
    <location>
        <begin position="32"/>
        <end position="337"/>
    </location>
</feature>
<keyword evidence="2" id="KW-0732">Signal</keyword>
<dbReference type="InterPro" id="IPR011250">
    <property type="entry name" value="OMP/PagP_B-barrel"/>
</dbReference>
<evidence type="ECO:0000256" key="1">
    <source>
        <dbReference type="ARBA" id="ARBA00004442"/>
    </source>
</evidence>
<dbReference type="EMBL" id="CAJZAG010000002">
    <property type="protein sequence ID" value="CAG9165955.1"/>
    <property type="molecule type" value="Genomic_DNA"/>
</dbReference>
<dbReference type="SUPFAM" id="SSF56925">
    <property type="entry name" value="OMPA-like"/>
    <property type="match status" value="1"/>
</dbReference>
<evidence type="ECO:0000256" key="2">
    <source>
        <dbReference type="SAM" id="SignalP"/>
    </source>
</evidence>
<evidence type="ECO:0008006" key="5">
    <source>
        <dbReference type="Google" id="ProtNLM"/>
    </source>
</evidence>
<proteinExistence type="predicted"/>
<evidence type="ECO:0000313" key="4">
    <source>
        <dbReference type="Proteomes" id="UP000706525"/>
    </source>
</evidence>
<gene>
    <name evidence="3" type="ORF">LMG32289_00890</name>
</gene>
<comment type="caution">
    <text evidence="3">The sequence shown here is derived from an EMBL/GenBank/DDBJ whole genome shotgun (WGS) entry which is preliminary data.</text>
</comment>
<protein>
    <recommendedName>
        <fullName evidence="5">Porin</fullName>
    </recommendedName>
</protein>
<evidence type="ECO:0000313" key="3">
    <source>
        <dbReference type="EMBL" id="CAG9165955.1"/>
    </source>
</evidence>
<dbReference type="RefSeq" id="WP_223982496.1">
    <property type="nucleotide sequence ID" value="NZ_CAJZAG010000002.1"/>
</dbReference>
<comment type="subcellular location">
    <subcellularLocation>
        <location evidence="1">Cell outer membrane</location>
    </subcellularLocation>
</comment>
<keyword evidence="4" id="KW-1185">Reference proteome</keyword>
<organism evidence="3 4">
    <name type="scientific">Cupriavidus pampae</name>
    <dbReference type="NCBI Taxonomy" id="659251"/>
    <lineage>
        <taxon>Bacteria</taxon>
        <taxon>Pseudomonadati</taxon>
        <taxon>Pseudomonadota</taxon>
        <taxon>Betaproteobacteria</taxon>
        <taxon>Burkholderiales</taxon>
        <taxon>Burkholderiaceae</taxon>
        <taxon>Cupriavidus</taxon>
    </lineage>
</organism>
<dbReference type="InterPro" id="IPR000758">
    <property type="entry name" value="Enterovir_OMP"/>
</dbReference>